<dbReference type="PANTHER" id="PTHR12202:SF0">
    <property type="entry name" value="ESF1 HOMOLOG"/>
    <property type="match status" value="1"/>
</dbReference>
<dbReference type="FunCoup" id="A0A2G5C7J3">
    <property type="interactions" value="3125"/>
</dbReference>
<feature type="compositionally biased region" description="Acidic residues" evidence="5">
    <location>
        <begin position="230"/>
        <end position="239"/>
    </location>
</feature>
<dbReference type="InterPro" id="IPR039754">
    <property type="entry name" value="Esf1"/>
</dbReference>
<feature type="compositionally biased region" description="Basic and acidic residues" evidence="5">
    <location>
        <begin position="17"/>
        <end position="28"/>
    </location>
</feature>
<feature type="compositionally biased region" description="Acidic residues" evidence="5">
    <location>
        <begin position="253"/>
        <end position="270"/>
    </location>
</feature>
<keyword evidence="4" id="KW-0539">Nucleus</keyword>
<evidence type="ECO:0000256" key="1">
    <source>
        <dbReference type="ARBA" id="ARBA00004604"/>
    </source>
</evidence>
<feature type="domain" description="ESF1 RRM" evidence="7">
    <location>
        <begin position="282"/>
        <end position="423"/>
    </location>
</feature>
<dbReference type="OrthoDB" id="431825at2759"/>
<dbReference type="Pfam" id="PF25121">
    <property type="entry name" value="RRM_ESF1"/>
    <property type="match status" value="1"/>
</dbReference>
<evidence type="ECO:0000256" key="2">
    <source>
        <dbReference type="ARBA" id="ARBA00009087"/>
    </source>
</evidence>
<feature type="compositionally biased region" description="Basic and acidic residues" evidence="5">
    <location>
        <begin position="76"/>
        <end position="89"/>
    </location>
</feature>
<feature type="compositionally biased region" description="Basic and acidic residues" evidence="5">
    <location>
        <begin position="663"/>
        <end position="675"/>
    </location>
</feature>
<keyword evidence="9" id="KW-1185">Reference proteome</keyword>
<dbReference type="STRING" id="218851.A0A2G5C7J3"/>
<proteinExistence type="inferred from homology"/>
<evidence type="ECO:0000259" key="6">
    <source>
        <dbReference type="Pfam" id="PF08159"/>
    </source>
</evidence>
<dbReference type="GO" id="GO:0005730">
    <property type="term" value="C:nucleolus"/>
    <property type="evidence" value="ECO:0007669"/>
    <property type="project" value="UniProtKB-SubCell"/>
</dbReference>
<dbReference type="InParanoid" id="A0A2G5C7J3"/>
<feature type="region of interest" description="Disordered" evidence="5">
    <location>
        <begin position="714"/>
        <end position="812"/>
    </location>
</feature>
<dbReference type="Pfam" id="PF08159">
    <property type="entry name" value="NUC153"/>
    <property type="match status" value="1"/>
</dbReference>
<comment type="subcellular location">
    <subcellularLocation>
        <location evidence="1">Nucleus</location>
        <location evidence="1">Nucleolus</location>
    </subcellularLocation>
</comment>
<feature type="region of interest" description="Disordered" evidence="5">
    <location>
        <begin position="562"/>
        <end position="604"/>
    </location>
</feature>
<dbReference type="Proteomes" id="UP000230069">
    <property type="component" value="Unassembled WGS sequence"/>
</dbReference>
<comment type="similarity">
    <text evidence="2">Belongs to the ESF1 family.</text>
</comment>
<gene>
    <name evidence="8" type="ORF">AQUCO_08900010v1</name>
</gene>
<sequence length="812" mass="93484">MGKKAEKSNKTTTTTTTKKEKNNTETEKFKKKKKNSAQDSKNNNNGREIITDPRFSSVHTDPRFRKYSKHQSKVTIDSRFDRMFSDKRFGSSSSATIDKRGKPKPMNSVNPLRHYYKMDEDEDEDEDEEEYDELNKKKNKNYKTQIESEDEEEEEDLKKKKKKKKKKNKKYKKQIESEEEEEKEELKKKKNRKFKKQIESEDEEGSEEDIENEKLKKKLDTGLSDAELSSGDEEELELSDELKSDGDNNSTDMDTDDEEDLFYSDEEPEEPAEKIPEIDKETHRLAIVNMDWSQIRADDLYVVMSSFLPEGGEILSVSVYPSEFGLKRMEEEAVKGPVGLFDSDKEMSDDEDNDEIDNEKLRSYEKSRLRYYFAVVECDSINTADYIYKTCDGMEFEKTSNVLDLRFIPNTMQFEHPPRDVATEAPTKYEGVDFHTQALQQSKIRLTWDEDEPKRAKILKGKWNADELDKLRGYLHSGDEEGGDDDDSDNNGGTTDGGSDKKLNKVDTYRTLIEAGDVSDGNGSENDNDMEVTFNTGLEDISKRIVEKNKDKKSETVWEATLRKQKEKKKARKYRSKNSSDEESSDSDQEAPEQHDDFFLEEPLLKNSKVGKISRRKEQEENAIKEQEASRAELELLLADDQGADHNLKGYNLKPRKAKGKKGKEFPAEDKLPSVDYDDPRFSAMFKSPLFALDPTDAQYKRSAAYARQLVVRQQNGQREEITGTEHKEQAREVLLPSDIAVSKKSEQLHLSSKTEDPEFSSLVRSLKRKAQQNRENETAKASKRVGPMRLNGLEPSLSSKPSKKKGRNTKS</sequence>
<feature type="region of interest" description="Disordered" evidence="5">
    <location>
        <begin position="609"/>
        <end position="628"/>
    </location>
</feature>
<dbReference type="InterPro" id="IPR056750">
    <property type="entry name" value="RRM_ESF1"/>
</dbReference>
<dbReference type="InterPro" id="IPR012580">
    <property type="entry name" value="NUC153"/>
</dbReference>
<protein>
    <submittedName>
        <fullName evidence="8">Uncharacterized protein</fullName>
    </submittedName>
</protein>
<feature type="region of interest" description="Disordered" evidence="5">
    <location>
        <begin position="1"/>
        <end position="273"/>
    </location>
</feature>
<evidence type="ECO:0000313" key="8">
    <source>
        <dbReference type="EMBL" id="PIA26757.1"/>
    </source>
</evidence>
<reference evidence="8 9" key="1">
    <citation type="submission" date="2017-09" db="EMBL/GenBank/DDBJ databases">
        <title>WGS assembly of Aquilegia coerulea Goldsmith.</title>
        <authorList>
            <person name="Hodges S."/>
            <person name="Kramer E."/>
            <person name="Nordborg M."/>
            <person name="Tomkins J."/>
            <person name="Borevitz J."/>
            <person name="Derieg N."/>
            <person name="Yan J."/>
            <person name="Mihaltcheva S."/>
            <person name="Hayes R.D."/>
            <person name="Rokhsar D."/>
        </authorList>
    </citation>
    <scope>NUCLEOTIDE SEQUENCE [LARGE SCALE GENOMIC DNA]</scope>
    <source>
        <strain evidence="9">cv. Goldsmith</strain>
    </source>
</reference>
<feature type="domain" description="NUC153" evidence="6">
    <location>
        <begin position="679"/>
        <end position="704"/>
    </location>
</feature>
<feature type="compositionally biased region" description="Basic and acidic residues" evidence="5">
    <location>
        <begin position="616"/>
        <end position="628"/>
    </location>
</feature>
<feature type="compositionally biased region" description="Acidic residues" evidence="5">
    <location>
        <begin position="119"/>
        <end position="132"/>
    </location>
</feature>
<evidence type="ECO:0000256" key="3">
    <source>
        <dbReference type="ARBA" id="ARBA00023054"/>
    </source>
</evidence>
<name>A0A2G5C7J3_AQUCA</name>
<feature type="compositionally biased region" description="Basic residues" evidence="5">
    <location>
        <begin position="802"/>
        <end position="812"/>
    </location>
</feature>
<feature type="compositionally biased region" description="Basic residues" evidence="5">
    <location>
        <begin position="159"/>
        <end position="172"/>
    </location>
</feature>
<evidence type="ECO:0000256" key="5">
    <source>
        <dbReference type="SAM" id="MobiDB-lite"/>
    </source>
</evidence>
<feature type="compositionally biased region" description="Acidic residues" evidence="5">
    <location>
        <begin position="200"/>
        <end position="211"/>
    </location>
</feature>
<accession>A0A2G5C7J3</accession>
<feature type="compositionally biased region" description="Acidic residues" evidence="5">
    <location>
        <begin position="581"/>
        <end position="591"/>
    </location>
</feature>
<evidence type="ECO:0000259" key="7">
    <source>
        <dbReference type="Pfam" id="PF25121"/>
    </source>
</evidence>
<dbReference type="AlphaFoldDB" id="A0A2G5C7J3"/>
<feature type="compositionally biased region" description="Basic and acidic residues" evidence="5">
    <location>
        <begin position="718"/>
        <end position="732"/>
    </location>
</feature>
<organism evidence="8 9">
    <name type="scientific">Aquilegia coerulea</name>
    <name type="common">Rocky mountain columbine</name>
    <dbReference type="NCBI Taxonomy" id="218851"/>
    <lineage>
        <taxon>Eukaryota</taxon>
        <taxon>Viridiplantae</taxon>
        <taxon>Streptophyta</taxon>
        <taxon>Embryophyta</taxon>
        <taxon>Tracheophyta</taxon>
        <taxon>Spermatophyta</taxon>
        <taxon>Magnoliopsida</taxon>
        <taxon>Ranunculales</taxon>
        <taxon>Ranunculaceae</taxon>
        <taxon>Thalictroideae</taxon>
        <taxon>Aquilegia</taxon>
    </lineage>
</organism>
<feature type="compositionally biased region" description="Basic residues" evidence="5">
    <location>
        <begin position="565"/>
        <end position="576"/>
    </location>
</feature>
<keyword evidence="3" id="KW-0175">Coiled coil</keyword>
<evidence type="ECO:0000256" key="4">
    <source>
        <dbReference type="ARBA" id="ARBA00023242"/>
    </source>
</evidence>
<dbReference type="GO" id="GO:0003723">
    <property type="term" value="F:RNA binding"/>
    <property type="evidence" value="ECO:0007669"/>
    <property type="project" value="TreeGrafter"/>
</dbReference>
<feature type="region of interest" description="Disordered" evidence="5">
    <location>
        <begin position="640"/>
        <end position="675"/>
    </location>
</feature>
<feature type="compositionally biased region" description="Acidic residues" evidence="5">
    <location>
        <begin position="480"/>
        <end position="489"/>
    </location>
</feature>
<feature type="region of interest" description="Disordered" evidence="5">
    <location>
        <begin position="474"/>
        <end position="503"/>
    </location>
</feature>
<feature type="compositionally biased region" description="Basic and acidic residues" evidence="5">
    <location>
        <begin position="742"/>
        <end position="757"/>
    </location>
</feature>
<dbReference type="EMBL" id="KZ305106">
    <property type="protein sequence ID" value="PIA26757.1"/>
    <property type="molecule type" value="Genomic_DNA"/>
</dbReference>
<dbReference type="PANTHER" id="PTHR12202">
    <property type="entry name" value="ESF1 HOMOLOG"/>
    <property type="match status" value="1"/>
</dbReference>
<evidence type="ECO:0000313" key="9">
    <source>
        <dbReference type="Proteomes" id="UP000230069"/>
    </source>
</evidence>
<dbReference type="GO" id="GO:0006364">
    <property type="term" value="P:rRNA processing"/>
    <property type="evidence" value="ECO:0007669"/>
    <property type="project" value="InterPro"/>
</dbReference>